<keyword evidence="1" id="KW-0472">Membrane</keyword>
<keyword evidence="1" id="KW-0812">Transmembrane</keyword>
<keyword evidence="1" id="KW-1133">Transmembrane helix</keyword>
<evidence type="ECO:0000313" key="3">
    <source>
        <dbReference type="Proteomes" id="UP000762676"/>
    </source>
</evidence>
<dbReference type="GO" id="GO:0005524">
    <property type="term" value="F:ATP binding"/>
    <property type="evidence" value="ECO:0007669"/>
    <property type="project" value="UniProtKB-KW"/>
</dbReference>
<evidence type="ECO:0000313" key="2">
    <source>
        <dbReference type="EMBL" id="GFR78331.1"/>
    </source>
</evidence>
<accession>A0AAV4FZR8</accession>
<dbReference type="AlphaFoldDB" id="A0AAV4FZR8"/>
<protein>
    <submittedName>
        <fullName evidence="2">ATP-binding cassette sub-family A member</fullName>
    </submittedName>
</protein>
<keyword evidence="2" id="KW-0547">Nucleotide-binding</keyword>
<evidence type="ECO:0000256" key="1">
    <source>
        <dbReference type="SAM" id="Phobius"/>
    </source>
</evidence>
<dbReference type="EMBL" id="BMAT01004695">
    <property type="protein sequence ID" value="GFR78331.1"/>
    <property type="molecule type" value="Genomic_DNA"/>
</dbReference>
<organism evidence="2 3">
    <name type="scientific">Elysia marginata</name>
    <dbReference type="NCBI Taxonomy" id="1093978"/>
    <lineage>
        <taxon>Eukaryota</taxon>
        <taxon>Metazoa</taxon>
        <taxon>Spiralia</taxon>
        <taxon>Lophotrochozoa</taxon>
        <taxon>Mollusca</taxon>
        <taxon>Gastropoda</taxon>
        <taxon>Heterobranchia</taxon>
        <taxon>Euthyneura</taxon>
        <taxon>Panpulmonata</taxon>
        <taxon>Sacoglossa</taxon>
        <taxon>Placobranchoidea</taxon>
        <taxon>Plakobranchidae</taxon>
        <taxon>Elysia</taxon>
    </lineage>
</organism>
<proteinExistence type="predicted"/>
<keyword evidence="2" id="KW-0067">ATP-binding</keyword>
<dbReference type="Proteomes" id="UP000762676">
    <property type="component" value="Unassembled WGS sequence"/>
</dbReference>
<comment type="caution">
    <text evidence="2">The sequence shown here is derived from an EMBL/GenBank/DDBJ whole genome shotgun (WGS) entry which is preliminary data.</text>
</comment>
<sequence length="778" mass="86445">MFPPQQILGLELLWPVLVMGLVALMRHGAPPFRKPNCLYQPRAMPSAGAVPFLQTYLCNLDNPCYITDSELDDAIRNTRSFSAMTQDAAPYLASQETMNVLDISNQSIQVINTMNSVIRDQNLTEGLNTFMNVSQYFRDPDEAKRILVMKLTGSPDFEDIACHPNKLAMYLDFPRTIMTPSGPAGAASVGDVSRALCNVTSSEIPGLTDAVVGQLDVVKIMEALKLFEQLKEKFTGSSLSLIFGELADMFELVLSSKSVVQALGDFAAVPEISNLIRQIPSLMEGFDDLSDAFDTVKSIVDSLNPIMASLGEVDNRIWSAVQNAVKTGTHVGLLVEQRWNGTTQEFMQPLLDLVADLRNISQDSTGQTLVGALEFLSKQNWPDIYKQISNNGSLDERTVIHMLDSLEKMLKMTPGFDVVEMMSRLAQHALDVGSIFTEQSIELRKTLYSAVQQSDALQERLNRFLSYGPGVTKVLLESLQKSDFFASLFTGTANYTGVCDIIVKSLYEKVPADLAQDVRNTICTEDAINSLSVFLGSSAETVAIFDVVNRTVEMFTQLYEGDFWARKVPLRELYYHYTRFYNAITLYTEDVLKWGDLMMGPDNNGMNGLNTNLAEWESLMAMFNEDYLIRGIFGLYRGFGGALTNSPLTEVVRPYVHIMSRTVEMTYDVMYGMTQTYSITSPLMSVASLVTGYLPEIVLGVAHMAETSTEPILKIAASDDPLLTFCTDDVLGQMAMPSYVPVDQMTDLACKTNWSQAIENFIQPVTQIQNMVTEVKFT</sequence>
<feature type="transmembrane region" description="Helical" evidence="1">
    <location>
        <begin position="12"/>
        <end position="29"/>
    </location>
</feature>
<gene>
    <name evidence="2" type="ORF">ElyMa_002259000</name>
</gene>
<keyword evidence="3" id="KW-1185">Reference proteome</keyword>
<name>A0AAV4FZR8_9GAST</name>
<reference evidence="2 3" key="1">
    <citation type="journal article" date="2021" name="Elife">
        <title>Chloroplast acquisition without the gene transfer in kleptoplastic sea slugs, Plakobranchus ocellatus.</title>
        <authorList>
            <person name="Maeda T."/>
            <person name="Takahashi S."/>
            <person name="Yoshida T."/>
            <person name="Shimamura S."/>
            <person name="Takaki Y."/>
            <person name="Nagai Y."/>
            <person name="Toyoda A."/>
            <person name="Suzuki Y."/>
            <person name="Arimoto A."/>
            <person name="Ishii H."/>
            <person name="Satoh N."/>
            <person name="Nishiyama T."/>
            <person name="Hasebe M."/>
            <person name="Maruyama T."/>
            <person name="Minagawa J."/>
            <person name="Obokata J."/>
            <person name="Shigenobu S."/>
        </authorList>
    </citation>
    <scope>NUCLEOTIDE SEQUENCE [LARGE SCALE GENOMIC DNA]</scope>
</reference>